<proteinExistence type="predicted"/>
<dbReference type="AlphaFoldDB" id="A0A8J6B391"/>
<evidence type="ECO:0000313" key="3">
    <source>
        <dbReference type="Proteomes" id="UP000770717"/>
    </source>
</evidence>
<dbReference type="Proteomes" id="UP000770717">
    <property type="component" value="Unassembled WGS sequence"/>
</dbReference>
<evidence type="ECO:0000256" key="1">
    <source>
        <dbReference type="SAM" id="MobiDB-lite"/>
    </source>
</evidence>
<comment type="caution">
    <text evidence="2">The sequence shown here is derived from an EMBL/GenBank/DDBJ whole genome shotgun (WGS) entry which is preliminary data.</text>
</comment>
<dbReference type="EMBL" id="WNTK01007250">
    <property type="protein sequence ID" value="KAG9463322.1"/>
    <property type="molecule type" value="Genomic_DNA"/>
</dbReference>
<reference evidence="2" key="1">
    <citation type="thesis" date="2020" institute="ProQuest LLC" country="789 East Eisenhower Parkway, Ann Arbor, MI, USA">
        <title>Comparative Genomics and Chromosome Evolution.</title>
        <authorList>
            <person name="Mudd A.B."/>
        </authorList>
    </citation>
    <scope>NUCLEOTIDE SEQUENCE</scope>
    <source>
        <strain evidence="2">HN-11 Male</strain>
        <tissue evidence="2">Kidney and liver</tissue>
    </source>
</reference>
<protein>
    <submittedName>
        <fullName evidence="2">Uncharacterized protein</fullName>
    </submittedName>
</protein>
<keyword evidence="3" id="KW-1185">Reference proteome</keyword>
<feature type="region of interest" description="Disordered" evidence="1">
    <location>
        <begin position="1"/>
        <end position="33"/>
    </location>
</feature>
<gene>
    <name evidence="2" type="ORF">GDO78_021981</name>
</gene>
<sequence length="87" mass="9721">MHRRSPDPSCPPPPSRQHGAQQFPSHHSKRTHTDELMGHLLKHRCSSVSWPPEGTSFITLKTWLYLNVLSAGKGSAHNMISRPGLAF</sequence>
<name>A0A8J6B391_ELECQ</name>
<organism evidence="2 3">
    <name type="scientific">Eleutherodactylus coqui</name>
    <name type="common">Puerto Rican coqui</name>
    <dbReference type="NCBI Taxonomy" id="57060"/>
    <lineage>
        <taxon>Eukaryota</taxon>
        <taxon>Metazoa</taxon>
        <taxon>Chordata</taxon>
        <taxon>Craniata</taxon>
        <taxon>Vertebrata</taxon>
        <taxon>Euteleostomi</taxon>
        <taxon>Amphibia</taxon>
        <taxon>Batrachia</taxon>
        <taxon>Anura</taxon>
        <taxon>Neobatrachia</taxon>
        <taxon>Hyloidea</taxon>
        <taxon>Eleutherodactylidae</taxon>
        <taxon>Eleutherodactylinae</taxon>
        <taxon>Eleutherodactylus</taxon>
        <taxon>Eleutherodactylus</taxon>
    </lineage>
</organism>
<accession>A0A8J6B391</accession>
<evidence type="ECO:0000313" key="2">
    <source>
        <dbReference type="EMBL" id="KAG9463322.1"/>
    </source>
</evidence>